<keyword evidence="2" id="KW-1185">Reference proteome</keyword>
<sequence>MLGREAAIEDAVQAQMAGFLRKLREFRQHTDQLGSCFAAAPVAHPALGDVLLSAVSRCHDSMASVEASIIAGQAAEAFACYEALVATHIRLFILGTQLLIMGSLPDQQSKMASPAARAIVDAALEACRAVALFERLSAK</sequence>
<evidence type="ECO:0000313" key="2">
    <source>
        <dbReference type="Proteomes" id="UP001303889"/>
    </source>
</evidence>
<evidence type="ECO:0000313" key="1">
    <source>
        <dbReference type="EMBL" id="KAK3904271.1"/>
    </source>
</evidence>
<dbReference type="AlphaFoldDB" id="A0AAN6MPV6"/>
<gene>
    <name evidence="1" type="ORF">C8A05DRAFT_13832</name>
</gene>
<organism evidence="1 2">
    <name type="scientific">Staphylotrichum tortipilum</name>
    <dbReference type="NCBI Taxonomy" id="2831512"/>
    <lineage>
        <taxon>Eukaryota</taxon>
        <taxon>Fungi</taxon>
        <taxon>Dikarya</taxon>
        <taxon>Ascomycota</taxon>
        <taxon>Pezizomycotina</taxon>
        <taxon>Sordariomycetes</taxon>
        <taxon>Sordariomycetidae</taxon>
        <taxon>Sordariales</taxon>
        <taxon>Chaetomiaceae</taxon>
        <taxon>Staphylotrichum</taxon>
    </lineage>
</organism>
<protein>
    <submittedName>
        <fullName evidence="1">Uncharacterized protein</fullName>
    </submittedName>
</protein>
<proteinExistence type="predicted"/>
<name>A0AAN6MPV6_9PEZI</name>
<comment type="caution">
    <text evidence="1">The sequence shown here is derived from an EMBL/GenBank/DDBJ whole genome shotgun (WGS) entry which is preliminary data.</text>
</comment>
<reference evidence="1" key="1">
    <citation type="journal article" date="2023" name="Mol. Phylogenet. Evol.">
        <title>Genome-scale phylogeny and comparative genomics of the fungal order Sordariales.</title>
        <authorList>
            <person name="Hensen N."/>
            <person name="Bonometti L."/>
            <person name="Westerberg I."/>
            <person name="Brannstrom I.O."/>
            <person name="Guillou S."/>
            <person name="Cros-Aarteil S."/>
            <person name="Calhoun S."/>
            <person name="Haridas S."/>
            <person name="Kuo A."/>
            <person name="Mondo S."/>
            <person name="Pangilinan J."/>
            <person name="Riley R."/>
            <person name="LaButti K."/>
            <person name="Andreopoulos B."/>
            <person name="Lipzen A."/>
            <person name="Chen C."/>
            <person name="Yan M."/>
            <person name="Daum C."/>
            <person name="Ng V."/>
            <person name="Clum A."/>
            <person name="Steindorff A."/>
            <person name="Ohm R.A."/>
            <person name="Martin F."/>
            <person name="Silar P."/>
            <person name="Natvig D.O."/>
            <person name="Lalanne C."/>
            <person name="Gautier V."/>
            <person name="Ament-Velasquez S.L."/>
            <person name="Kruys A."/>
            <person name="Hutchinson M.I."/>
            <person name="Powell A.J."/>
            <person name="Barry K."/>
            <person name="Miller A.N."/>
            <person name="Grigoriev I.V."/>
            <person name="Debuchy R."/>
            <person name="Gladieux P."/>
            <person name="Hiltunen Thoren M."/>
            <person name="Johannesson H."/>
        </authorList>
    </citation>
    <scope>NUCLEOTIDE SEQUENCE</scope>
    <source>
        <strain evidence="1">CBS 103.79</strain>
    </source>
</reference>
<dbReference type="Proteomes" id="UP001303889">
    <property type="component" value="Unassembled WGS sequence"/>
</dbReference>
<dbReference type="EMBL" id="MU855405">
    <property type="protein sequence ID" value="KAK3904271.1"/>
    <property type="molecule type" value="Genomic_DNA"/>
</dbReference>
<accession>A0AAN6MPV6</accession>
<reference evidence="1" key="2">
    <citation type="submission" date="2023-05" db="EMBL/GenBank/DDBJ databases">
        <authorList>
            <consortium name="Lawrence Berkeley National Laboratory"/>
            <person name="Steindorff A."/>
            <person name="Hensen N."/>
            <person name="Bonometti L."/>
            <person name="Westerberg I."/>
            <person name="Brannstrom I.O."/>
            <person name="Guillou S."/>
            <person name="Cros-Aarteil S."/>
            <person name="Calhoun S."/>
            <person name="Haridas S."/>
            <person name="Kuo A."/>
            <person name="Mondo S."/>
            <person name="Pangilinan J."/>
            <person name="Riley R."/>
            <person name="Labutti K."/>
            <person name="Andreopoulos B."/>
            <person name="Lipzen A."/>
            <person name="Chen C."/>
            <person name="Yanf M."/>
            <person name="Daum C."/>
            <person name="Ng V."/>
            <person name="Clum A."/>
            <person name="Ohm R."/>
            <person name="Martin F."/>
            <person name="Silar P."/>
            <person name="Natvig D."/>
            <person name="Lalanne C."/>
            <person name="Gautier V."/>
            <person name="Ament-Velasquez S.L."/>
            <person name="Kruys A."/>
            <person name="Hutchinson M.I."/>
            <person name="Powell A.J."/>
            <person name="Barry K."/>
            <person name="Miller A.N."/>
            <person name="Grigoriev I.V."/>
            <person name="Debuchy R."/>
            <person name="Gladieux P."/>
            <person name="Thoren M.H."/>
            <person name="Johannesson H."/>
        </authorList>
    </citation>
    <scope>NUCLEOTIDE SEQUENCE</scope>
    <source>
        <strain evidence="1">CBS 103.79</strain>
    </source>
</reference>